<proteinExistence type="predicted"/>
<dbReference type="EMBL" id="AZHC01000014">
    <property type="protein sequence ID" value="OAA42146.1"/>
    <property type="molecule type" value="Genomic_DNA"/>
</dbReference>
<evidence type="ECO:0000256" key="1">
    <source>
        <dbReference type="SAM" id="MobiDB-lite"/>
    </source>
</evidence>
<comment type="caution">
    <text evidence="2">The sequence shown here is derived from an EMBL/GenBank/DDBJ whole genome shotgun (WGS) entry which is preliminary data.</text>
</comment>
<dbReference type="Proteomes" id="UP000243498">
    <property type="component" value="Unassembled WGS sequence"/>
</dbReference>
<dbReference type="AlphaFoldDB" id="A0A167DAN6"/>
<evidence type="ECO:0000313" key="3">
    <source>
        <dbReference type="Proteomes" id="UP000243498"/>
    </source>
</evidence>
<protein>
    <submittedName>
        <fullName evidence="2">Uncharacterized protein</fullName>
    </submittedName>
</protein>
<organism evidence="2 3">
    <name type="scientific">Metarhizium rileyi (strain RCEF 4871)</name>
    <name type="common">Nomuraea rileyi</name>
    <dbReference type="NCBI Taxonomy" id="1649241"/>
    <lineage>
        <taxon>Eukaryota</taxon>
        <taxon>Fungi</taxon>
        <taxon>Dikarya</taxon>
        <taxon>Ascomycota</taxon>
        <taxon>Pezizomycotina</taxon>
        <taxon>Sordariomycetes</taxon>
        <taxon>Hypocreomycetidae</taxon>
        <taxon>Hypocreales</taxon>
        <taxon>Clavicipitaceae</taxon>
        <taxon>Metarhizium</taxon>
    </lineage>
</organism>
<feature type="compositionally biased region" description="Polar residues" evidence="1">
    <location>
        <begin position="88"/>
        <end position="104"/>
    </location>
</feature>
<feature type="region of interest" description="Disordered" evidence="1">
    <location>
        <begin position="83"/>
        <end position="104"/>
    </location>
</feature>
<name>A0A167DAN6_METRR</name>
<reference evidence="2 3" key="1">
    <citation type="journal article" date="2016" name="Genome Biol. Evol.">
        <title>Divergent and convergent evolution of fungal pathogenicity.</title>
        <authorList>
            <person name="Shang Y."/>
            <person name="Xiao G."/>
            <person name="Zheng P."/>
            <person name="Cen K."/>
            <person name="Zhan S."/>
            <person name="Wang C."/>
        </authorList>
    </citation>
    <scope>NUCLEOTIDE SEQUENCE [LARGE SCALE GENOMIC DNA]</scope>
    <source>
        <strain evidence="2 3">RCEF 4871</strain>
    </source>
</reference>
<gene>
    <name evidence="2" type="ORF">NOR_04995</name>
</gene>
<keyword evidence="3" id="KW-1185">Reference proteome</keyword>
<evidence type="ECO:0000313" key="2">
    <source>
        <dbReference type="EMBL" id="OAA42146.1"/>
    </source>
</evidence>
<sequence>MSSSSIPSTSTNTSLLSNCCYQEQSDGVIPDAEQIGSIYARSKQAWQELASSASTMSLTRDSIDLKYLSERSPELPKKLEFRKKGMETDNTAADSLHNIKSQQL</sequence>
<accession>A0A167DAN6</accession>